<gene>
    <name evidence="1" type="ORF">ACFO3J_08155</name>
</gene>
<keyword evidence="2" id="KW-1185">Reference proteome</keyword>
<dbReference type="RefSeq" id="WP_386427594.1">
    <property type="nucleotide sequence ID" value="NZ_JBHSBB010000007.1"/>
</dbReference>
<accession>A0ABV8HKW1</accession>
<evidence type="ECO:0000313" key="2">
    <source>
        <dbReference type="Proteomes" id="UP001595765"/>
    </source>
</evidence>
<evidence type="ECO:0000313" key="1">
    <source>
        <dbReference type="EMBL" id="MFC4031449.1"/>
    </source>
</evidence>
<sequence>MMRLTPELPYLDEAGHVYVPLAGPEGACLKLNRHASQVWRAALSGPVDLDALAAADRDFLRAFVGQGVLLAATADERY</sequence>
<protein>
    <recommendedName>
        <fullName evidence="3">PqqD family protein</fullName>
    </recommendedName>
</protein>
<proteinExistence type="predicted"/>
<dbReference type="Proteomes" id="UP001595765">
    <property type="component" value="Unassembled WGS sequence"/>
</dbReference>
<evidence type="ECO:0008006" key="3">
    <source>
        <dbReference type="Google" id="ProtNLM"/>
    </source>
</evidence>
<reference evidence="2" key="1">
    <citation type="journal article" date="2019" name="Int. J. Syst. Evol. Microbiol.">
        <title>The Global Catalogue of Microorganisms (GCM) 10K type strain sequencing project: providing services to taxonomists for standard genome sequencing and annotation.</title>
        <authorList>
            <consortium name="The Broad Institute Genomics Platform"/>
            <consortium name="The Broad Institute Genome Sequencing Center for Infectious Disease"/>
            <person name="Wu L."/>
            <person name="Ma J."/>
        </authorList>
    </citation>
    <scope>NUCLEOTIDE SEQUENCE [LARGE SCALE GENOMIC DNA]</scope>
    <source>
        <strain evidence="2">CGMCC 4.7237</strain>
    </source>
</reference>
<organism evidence="1 2">
    <name type="scientific">Streptomyces polygonati</name>
    <dbReference type="NCBI Taxonomy" id="1617087"/>
    <lineage>
        <taxon>Bacteria</taxon>
        <taxon>Bacillati</taxon>
        <taxon>Actinomycetota</taxon>
        <taxon>Actinomycetes</taxon>
        <taxon>Kitasatosporales</taxon>
        <taxon>Streptomycetaceae</taxon>
        <taxon>Streptomyces</taxon>
    </lineage>
</organism>
<name>A0ABV8HKW1_9ACTN</name>
<comment type="caution">
    <text evidence="1">The sequence shown here is derived from an EMBL/GenBank/DDBJ whole genome shotgun (WGS) entry which is preliminary data.</text>
</comment>
<dbReference type="EMBL" id="JBHSBB010000007">
    <property type="protein sequence ID" value="MFC4031449.1"/>
    <property type="molecule type" value="Genomic_DNA"/>
</dbReference>